<evidence type="ECO:0000256" key="7">
    <source>
        <dbReference type="ARBA" id="ARBA00022723"/>
    </source>
</evidence>
<name>B4RAK9_PHEZH</name>
<evidence type="ECO:0000256" key="8">
    <source>
        <dbReference type="ARBA" id="ARBA00022982"/>
    </source>
</evidence>
<comment type="subcellular location">
    <subcellularLocation>
        <location evidence="12">Cell inner membrane</location>
    </subcellularLocation>
    <subcellularLocation>
        <location evidence="1">Cell membrane</location>
        <topology evidence="1">Multi-pass membrane protein</topology>
    </subcellularLocation>
</comment>
<evidence type="ECO:0000256" key="2">
    <source>
        <dbReference type="ARBA" id="ARBA00009819"/>
    </source>
</evidence>
<evidence type="ECO:0000313" key="15">
    <source>
        <dbReference type="Proteomes" id="UP000001868"/>
    </source>
</evidence>
<evidence type="ECO:0000313" key="14">
    <source>
        <dbReference type="EMBL" id="ACG79607.1"/>
    </source>
</evidence>
<reference evidence="14 15" key="1">
    <citation type="journal article" date="2008" name="BMC Genomics">
        <title>Complete genome of Phenylobacterium zucineum - a novel facultative intracellular bacterium isolated from human erythroleukemia cell line K562.</title>
        <authorList>
            <person name="Luo Y."/>
            <person name="Xu X."/>
            <person name="Ding Z."/>
            <person name="Liu Z."/>
            <person name="Zhang B."/>
            <person name="Yan Z."/>
            <person name="Sun J."/>
            <person name="Hu S."/>
            <person name="Hu X."/>
        </authorList>
    </citation>
    <scope>NUCLEOTIDE SEQUENCE [LARGE SCALE GENOMIC DNA]</scope>
    <source>
        <strain evidence="14 15">HLK1</strain>
    </source>
</reference>
<feature type="transmembrane region" description="Helical" evidence="12">
    <location>
        <begin position="218"/>
        <end position="237"/>
    </location>
</feature>
<keyword evidence="5 12" id="KW-0349">Heme</keyword>
<evidence type="ECO:0000256" key="6">
    <source>
        <dbReference type="ARBA" id="ARBA00022692"/>
    </source>
</evidence>
<organism evidence="14 15">
    <name type="scientific">Phenylobacterium zucineum (strain HLK1)</name>
    <dbReference type="NCBI Taxonomy" id="450851"/>
    <lineage>
        <taxon>Bacteria</taxon>
        <taxon>Pseudomonadati</taxon>
        <taxon>Pseudomonadota</taxon>
        <taxon>Alphaproteobacteria</taxon>
        <taxon>Caulobacterales</taxon>
        <taxon>Caulobacteraceae</taxon>
        <taxon>Phenylobacterium</taxon>
    </lineage>
</organism>
<dbReference type="eggNOG" id="COG1271">
    <property type="taxonomic scope" value="Bacteria"/>
</dbReference>
<protein>
    <submittedName>
        <fullName evidence="14">Cytochrome d ubiquinol oxidase subunit I</fullName>
    </submittedName>
</protein>
<feature type="transmembrane region" description="Helical" evidence="12">
    <location>
        <begin position="126"/>
        <end position="146"/>
    </location>
</feature>
<dbReference type="GO" id="GO:0020037">
    <property type="term" value="F:heme binding"/>
    <property type="evidence" value="ECO:0007669"/>
    <property type="project" value="TreeGrafter"/>
</dbReference>
<evidence type="ECO:0000256" key="11">
    <source>
        <dbReference type="ARBA" id="ARBA00023136"/>
    </source>
</evidence>
<feature type="transmembrane region" description="Helical" evidence="12">
    <location>
        <begin position="96"/>
        <end position="119"/>
    </location>
</feature>
<keyword evidence="8 12" id="KW-0249">Electron transport</keyword>
<feature type="transmembrane region" description="Helical" evidence="12">
    <location>
        <begin position="53"/>
        <end position="76"/>
    </location>
</feature>
<feature type="transmembrane region" description="Helical" evidence="12">
    <location>
        <begin position="184"/>
        <end position="206"/>
    </location>
</feature>
<dbReference type="AlphaFoldDB" id="B4RAK9"/>
<comment type="similarity">
    <text evidence="2 12">Belongs to the cytochrome ubiquinol oxidase subunit 1 family.</text>
</comment>
<feature type="transmembrane region" description="Helical" evidence="12">
    <location>
        <begin position="408"/>
        <end position="429"/>
    </location>
</feature>
<dbReference type="OrthoDB" id="9807042at2"/>
<feature type="region of interest" description="Disordered" evidence="13">
    <location>
        <begin position="436"/>
        <end position="466"/>
    </location>
</feature>
<evidence type="ECO:0000256" key="10">
    <source>
        <dbReference type="ARBA" id="ARBA00023004"/>
    </source>
</evidence>
<keyword evidence="10 12" id="KW-0408">Iron</keyword>
<dbReference type="PIRSF" id="PIRSF006446">
    <property type="entry name" value="Cyt_quinol_oxidase_1"/>
    <property type="match status" value="1"/>
</dbReference>
<evidence type="ECO:0000256" key="12">
    <source>
        <dbReference type="PIRNR" id="PIRNR006446"/>
    </source>
</evidence>
<keyword evidence="6 12" id="KW-0812">Transmembrane</keyword>
<evidence type="ECO:0000256" key="3">
    <source>
        <dbReference type="ARBA" id="ARBA00022448"/>
    </source>
</evidence>
<keyword evidence="11 12" id="KW-0472">Membrane</keyword>
<dbReference type="EMBL" id="CP000747">
    <property type="protein sequence ID" value="ACG79607.1"/>
    <property type="molecule type" value="Genomic_DNA"/>
</dbReference>
<evidence type="ECO:0000256" key="1">
    <source>
        <dbReference type="ARBA" id="ARBA00004651"/>
    </source>
</evidence>
<feature type="transmembrane region" description="Helical" evidence="12">
    <location>
        <begin position="357"/>
        <end position="379"/>
    </location>
</feature>
<evidence type="ECO:0000256" key="4">
    <source>
        <dbReference type="ARBA" id="ARBA00022475"/>
    </source>
</evidence>
<dbReference type="GO" id="GO:0005886">
    <property type="term" value="C:plasma membrane"/>
    <property type="evidence" value="ECO:0007669"/>
    <property type="project" value="UniProtKB-SubCell"/>
</dbReference>
<keyword evidence="4 12" id="KW-1003">Cell membrane</keyword>
<feature type="transmembrane region" description="Helical" evidence="12">
    <location>
        <begin position="12"/>
        <end position="41"/>
    </location>
</feature>
<dbReference type="InterPro" id="IPR002585">
    <property type="entry name" value="Cyt-d_ubiquinol_oxidase_su_1"/>
</dbReference>
<evidence type="ECO:0000256" key="9">
    <source>
        <dbReference type="ARBA" id="ARBA00022989"/>
    </source>
</evidence>
<dbReference type="GO" id="GO:0046872">
    <property type="term" value="F:metal ion binding"/>
    <property type="evidence" value="ECO:0007669"/>
    <property type="project" value="UniProtKB-UniRule"/>
</dbReference>
<accession>B4RAK9</accession>
<keyword evidence="9 12" id="KW-1133">Transmembrane helix</keyword>
<dbReference type="PANTHER" id="PTHR30365:SF14">
    <property type="entry name" value="CYTOCHROME BD MENAQUINOL OXIDASE SUBUNIT I-RELATED"/>
    <property type="match status" value="1"/>
</dbReference>
<dbReference type="STRING" id="450851.PHZ_c3198"/>
<dbReference type="PANTHER" id="PTHR30365">
    <property type="entry name" value="CYTOCHROME D UBIQUINOL OXIDASE"/>
    <property type="match status" value="1"/>
</dbReference>
<dbReference type="RefSeq" id="WP_012523745.1">
    <property type="nucleotide sequence ID" value="NC_011144.1"/>
</dbReference>
<dbReference type="GO" id="GO:0009055">
    <property type="term" value="F:electron transfer activity"/>
    <property type="evidence" value="ECO:0007669"/>
    <property type="project" value="UniProtKB-UniRule"/>
</dbReference>
<proteinExistence type="inferred from homology"/>
<gene>
    <name evidence="14" type="primary">cydA</name>
    <name evidence="14" type="ordered locus">PHZ_c3198</name>
</gene>
<keyword evidence="7 12" id="KW-0479">Metal-binding</keyword>
<keyword evidence="15" id="KW-1185">Reference proteome</keyword>
<dbReference type="Pfam" id="PF01654">
    <property type="entry name" value="Cyt_bd_oxida_I"/>
    <property type="match status" value="1"/>
</dbReference>
<sequence>MELDALLLSRLQFAFTIAFHIIFPSFTIGLASFLAVLEGLWLTTRNEAFKTLYLFWVKIFAISFGMGVVSGVVMSYQLGTNWSVFSTIASPVIGPLLAFEVLTAFFLEASFLGVMLFGWRKVGPGLHFTATLMVAIGTLISAFWIISANSWMQHPTGFEHMPDGTLRAVDWWQVIFSPTFPERFAHMVFAAYLTTSLVVGAASAWRLLKQPDEPESRIALRMAIGMFAIVAPLQLFVGDLSGKEVLRVQPAKLAAIEAFWETRTDQPFHIAAWPDRAVEGNRWELSIPSVGGWIVAGDSTAEIKGLKAFPPEDRPPVALVFWSFRVMVGLGLAMIALGLWGAWLIWRTRGPETVRPFLWSCVAMGPAGFVAVIAGWIVAEVGRQPYVIYGVLRTADGVSPVAAGPVSASLLAFIVVYAVVFSVGALYILRLIAEGPKPPEAEDTEPPTKPRPPGYALGAAPDPEAR</sequence>
<feature type="transmembrane region" description="Helical" evidence="12">
    <location>
        <begin position="319"/>
        <end position="345"/>
    </location>
</feature>
<dbReference type="GO" id="GO:0019646">
    <property type="term" value="P:aerobic electron transport chain"/>
    <property type="evidence" value="ECO:0007669"/>
    <property type="project" value="InterPro"/>
</dbReference>
<dbReference type="GO" id="GO:0070069">
    <property type="term" value="C:cytochrome complex"/>
    <property type="evidence" value="ECO:0007669"/>
    <property type="project" value="UniProtKB-UniRule"/>
</dbReference>
<dbReference type="Proteomes" id="UP000001868">
    <property type="component" value="Chromosome"/>
</dbReference>
<dbReference type="KEGG" id="pzu:PHZ_c3198"/>
<dbReference type="GO" id="GO:0016682">
    <property type="term" value="F:oxidoreductase activity, acting on diphenols and related substances as donors, oxygen as acceptor"/>
    <property type="evidence" value="ECO:0007669"/>
    <property type="project" value="TreeGrafter"/>
</dbReference>
<evidence type="ECO:0000256" key="5">
    <source>
        <dbReference type="ARBA" id="ARBA00022617"/>
    </source>
</evidence>
<evidence type="ECO:0000256" key="13">
    <source>
        <dbReference type="SAM" id="MobiDB-lite"/>
    </source>
</evidence>
<dbReference type="HOGENOM" id="CLU_030555_3_1_5"/>
<keyword evidence="3 12" id="KW-0813">Transport</keyword>